<evidence type="ECO:0000313" key="8">
    <source>
        <dbReference type="Proteomes" id="UP001054821"/>
    </source>
</evidence>
<dbReference type="InterPro" id="IPR032698">
    <property type="entry name" value="SirB1_N"/>
</dbReference>
<dbReference type="AlphaFoldDB" id="A0AAD4WEX3"/>
<evidence type="ECO:0000259" key="4">
    <source>
        <dbReference type="Pfam" id="PF00931"/>
    </source>
</evidence>
<keyword evidence="3" id="KW-0611">Plant defense</keyword>
<feature type="domain" description="Protein SirB1 N-terminal" evidence="5">
    <location>
        <begin position="151"/>
        <end position="212"/>
    </location>
</feature>
<dbReference type="Proteomes" id="UP001054821">
    <property type="component" value="Chromosome 2"/>
</dbReference>
<dbReference type="Pfam" id="PF13369">
    <property type="entry name" value="Transglut_core2"/>
    <property type="match status" value="1"/>
</dbReference>
<evidence type="ECO:0000259" key="6">
    <source>
        <dbReference type="Pfam" id="PF18052"/>
    </source>
</evidence>
<dbReference type="InterPro" id="IPR041118">
    <property type="entry name" value="Rx_N"/>
</dbReference>
<reference evidence="7 8" key="1">
    <citation type="journal article" date="2022" name="G3 (Bethesda)">
        <title>Whole-genome sequence and methylome profiling of the almond [Prunus dulcis (Mill.) D.A. Webb] cultivar 'Nonpareil'.</title>
        <authorList>
            <person name="D'Amico-Willman K.M."/>
            <person name="Ouma W.Z."/>
            <person name="Meulia T."/>
            <person name="Sideli G.M."/>
            <person name="Gradziel T.M."/>
            <person name="Fresnedo-Ramirez J."/>
        </authorList>
    </citation>
    <scope>NUCLEOTIDE SEQUENCE [LARGE SCALE GENOMIC DNA]</scope>
    <source>
        <strain evidence="7">Clone GOH B32 T37-40</strain>
    </source>
</reference>
<dbReference type="SUPFAM" id="SSF52540">
    <property type="entry name" value="P-loop containing nucleoside triphosphate hydrolases"/>
    <property type="match status" value="1"/>
</dbReference>
<dbReference type="Pfam" id="PF00931">
    <property type="entry name" value="NB-ARC"/>
    <property type="match status" value="1"/>
</dbReference>
<evidence type="ECO:0000256" key="2">
    <source>
        <dbReference type="ARBA" id="ARBA00022741"/>
    </source>
</evidence>
<evidence type="ECO:0008006" key="9">
    <source>
        <dbReference type="Google" id="ProtNLM"/>
    </source>
</evidence>
<sequence length="578" mass="65726">MSLFGASSPPWVLRTSLLTTPSSSSSSSSKFSKYQSCPSPRLLCRAQANVGSDFKFVLHDALDSSGTPTSLAREAREGFCSQIRHLSGIERQTSISINRCVDLGKSALYIAAEDDSLVSHSSVPLPVDAFISRFGDLSMDYCSHYNSSFRSSPERLLESLENYLYVNKAFRRTNARHHSEPRALYLHSVLTHRSGSPAMLSLIYSEILKMLRLWGFLDFDVEIFFPHDRHSLPRGYHKQKSKESDNAHILTSQGLLVEILRNLKDAFWPFQHDQPGNLFLRAARAANFIDRSNINEDSGFQLASAKAAQHRLDRGVWTSVHFGDMRRALSACERLILLEADPKELRDYSILLYHCGFYEQSLEYLKLYQDTKSRPLRRQPSDSLAILEDDAVEKLMIRLNLILMEDGWSRPSYVRNFLAEDELLTLHALLDDAEQQIVNPAVGMWLDELKHAIFDADDLLDEIDTRALQHQTKKTQVWKFISTSVNPLYQGMNMNGRIEESNNISVTNHHSWDGLVGKTTLAQLLYDDDEVKEYFDIEAWACVSEDFDAIRVIKTLLESVTSKSCGISDMNLLQVELR</sequence>
<keyword evidence="2" id="KW-0547">Nucleotide-binding</keyword>
<feature type="domain" description="Disease resistance N-terminal" evidence="6">
    <location>
        <begin position="420"/>
        <end position="477"/>
    </location>
</feature>
<organism evidence="7 8">
    <name type="scientific">Prunus dulcis</name>
    <name type="common">Almond</name>
    <name type="synonym">Amygdalus dulcis</name>
    <dbReference type="NCBI Taxonomy" id="3755"/>
    <lineage>
        <taxon>Eukaryota</taxon>
        <taxon>Viridiplantae</taxon>
        <taxon>Streptophyta</taxon>
        <taxon>Embryophyta</taxon>
        <taxon>Tracheophyta</taxon>
        <taxon>Spermatophyta</taxon>
        <taxon>Magnoliopsida</taxon>
        <taxon>eudicotyledons</taxon>
        <taxon>Gunneridae</taxon>
        <taxon>Pentapetalae</taxon>
        <taxon>rosids</taxon>
        <taxon>fabids</taxon>
        <taxon>Rosales</taxon>
        <taxon>Rosaceae</taxon>
        <taxon>Amygdaloideae</taxon>
        <taxon>Amygdaleae</taxon>
        <taxon>Prunus</taxon>
    </lineage>
</organism>
<dbReference type="InterPro" id="IPR002182">
    <property type="entry name" value="NB-ARC"/>
</dbReference>
<dbReference type="Pfam" id="PF18052">
    <property type="entry name" value="Rx_N"/>
    <property type="match status" value="1"/>
</dbReference>
<keyword evidence="1" id="KW-0677">Repeat</keyword>
<name>A0AAD4WEX3_PRUDU</name>
<dbReference type="PANTHER" id="PTHR31350:SF29">
    <property type="entry name" value="PROTEIN SIRB1 N-TERMINAL DOMAIN-CONTAINING PROTEIN"/>
    <property type="match status" value="1"/>
</dbReference>
<dbReference type="EMBL" id="JAJFAZ020000002">
    <property type="protein sequence ID" value="KAI5342240.1"/>
    <property type="molecule type" value="Genomic_DNA"/>
</dbReference>
<evidence type="ECO:0000256" key="1">
    <source>
        <dbReference type="ARBA" id="ARBA00022737"/>
    </source>
</evidence>
<proteinExistence type="predicted"/>
<evidence type="ECO:0000256" key="3">
    <source>
        <dbReference type="ARBA" id="ARBA00022821"/>
    </source>
</evidence>
<keyword evidence="8" id="KW-1185">Reference proteome</keyword>
<protein>
    <recommendedName>
        <fullName evidence="9">Protein SirB1 N-terminal domain-containing protein</fullName>
    </recommendedName>
</protein>
<dbReference type="Gene3D" id="1.20.5.4130">
    <property type="match status" value="1"/>
</dbReference>
<dbReference type="GO" id="GO:0043531">
    <property type="term" value="F:ADP binding"/>
    <property type="evidence" value="ECO:0007669"/>
    <property type="project" value="InterPro"/>
</dbReference>
<feature type="domain" description="NB-ARC" evidence="4">
    <location>
        <begin position="516"/>
        <end position="567"/>
    </location>
</feature>
<comment type="caution">
    <text evidence="7">The sequence shown here is derived from an EMBL/GenBank/DDBJ whole genome shotgun (WGS) entry which is preliminary data.</text>
</comment>
<accession>A0AAD4WEX3</accession>
<dbReference type="GO" id="GO:0006952">
    <property type="term" value="P:defense response"/>
    <property type="evidence" value="ECO:0007669"/>
    <property type="project" value="UniProtKB-KW"/>
</dbReference>
<evidence type="ECO:0000313" key="7">
    <source>
        <dbReference type="EMBL" id="KAI5342240.1"/>
    </source>
</evidence>
<dbReference type="PANTHER" id="PTHR31350">
    <property type="entry name" value="SI:DKEY-261L7.2"/>
    <property type="match status" value="1"/>
</dbReference>
<evidence type="ECO:0000259" key="5">
    <source>
        <dbReference type="Pfam" id="PF13369"/>
    </source>
</evidence>
<dbReference type="Gene3D" id="3.40.50.300">
    <property type="entry name" value="P-loop containing nucleotide triphosphate hydrolases"/>
    <property type="match status" value="1"/>
</dbReference>
<gene>
    <name evidence="7" type="ORF">L3X38_010115</name>
</gene>
<dbReference type="InterPro" id="IPR027417">
    <property type="entry name" value="P-loop_NTPase"/>
</dbReference>